<evidence type="ECO:0000256" key="1">
    <source>
        <dbReference type="ARBA" id="ARBA00004561"/>
    </source>
</evidence>
<gene>
    <name evidence="7" type="ORF">ACFPPA_16520</name>
</gene>
<dbReference type="InterPro" id="IPR008966">
    <property type="entry name" value="Adhesion_dom_sf"/>
</dbReference>
<evidence type="ECO:0000256" key="2">
    <source>
        <dbReference type="ARBA" id="ARBA00006671"/>
    </source>
</evidence>
<keyword evidence="8" id="KW-1185">Reference proteome</keyword>
<dbReference type="PANTHER" id="PTHR33420">
    <property type="entry name" value="FIMBRIAL SUBUNIT ELFA-RELATED"/>
    <property type="match status" value="1"/>
</dbReference>
<dbReference type="Proteomes" id="UP001596114">
    <property type="component" value="Unassembled WGS sequence"/>
</dbReference>
<comment type="similarity">
    <text evidence="2">Belongs to the fimbrial protein family.</text>
</comment>
<dbReference type="Gene3D" id="2.60.40.1090">
    <property type="entry name" value="Fimbrial-type adhesion domain"/>
    <property type="match status" value="1"/>
</dbReference>
<evidence type="ECO:0000259" key="5">
    <source>
        <dbReference type="Pfam" id="PF00419"/>
    </source>
</evidence>
<keyword evidence="3" id="KW-0732">Signal</keyword>
<dbReference type="Pfam" id="PF22003">
    <property type="entry name" value="MrkDrd"/>
    <property type="match status" value="1"/>
</dbReference>
<sequence>MIHTSRWYPAPAEDGGIPGRHPPVGYAYAVVLVLVLMLGMCERAHADCSFNGNSSTGTYFVTLPTTITVDPNAVVGDTIYTSSPTGISPTVTFKCSGSGNAWGLQNIATANTPPKNVNLFESGVAGVGYRILQKGSYIYPYPYFSLDGSKSWQESDAVTIELVKTGTINNGSLLQTGQLARFQAGSSTGQITDAVIQITNTTTFVAPACTVTTKSITVTLPAVSNVNFSGVGSVAGTTPFAIGLTCSSGTTLRIQLDSPAAVAGKPGVIAPSSGGANGIGVQLLDSTGTAVNFGSAQTVGATPNGNLSVNYFARYFQTGTPVGAGAVQASATFTLSYQ</sequence>
<dbReference type="SUPFAM" id="SSF49401">
    <property type="entry name" value="Bacterial adhesins"/>
    <property type="match status" value="1"/>
</dbReference>
<dbReference type="InterPro" id="IPR000259">
    <property type="entry name" value="Adhesion_dom_fimbrial"/>
</dbReference>
<dbReference type="PANTHER" id="PTHR33420:SF3">
    <property type="entry name" value="FIMBRIAL SUBUNIT ELFA"/>
    <property type="match status" value="1"/>
</dbReference>
<feature type="domain" description="MrkD-like receptor binding" evidence="6">
    <location>
        <begin position="67"/>
        <end position="186"/>
    </location>
</feature>
<comment type="subcellular location">
    <subcellularLocation>
        <location evidence="1">Fimbrium</location>
    </subcellularLocation>
</comment>
<evidence type="ECO:0000256" key="3">
    <source>
        <dbReference type="ARBA" id="ARBA00022729"/>
    </source>
</evidence>
<proteinExistence type="inferred from homology"/>
<keyword evidence="4" id="KW-0281">Fimbrium</keyword>
<protein>
    <submittedName>
        <fullName evidence="7">Fimbrial protein</fullName>
    </submittedName>
</protein>
<dbReference type="EMBL" id="JBHSNF010000004">
    <property type="protein sequence ID" value="MFC5527347.1"/>
    <property type="molecule type" value="Genomic_DNA"/>
</dbReference>
<evidence type="ECO:0000259" key="6">
    <source>
        <dbReference type="Pfam" id="PF22003"/>
    </source>
</evidence>
<organism evidence="7 8">
    <name type="scientific">Rhodanobacter ginsengisoli</name>
    <dbReference type="NCBI Taxonomy" id="418646"/>
    <lineage>
        <taxon>Bacteria</taxon>
        <taxon>Pseudomonadati</taxon>
        <taxon>Pseudomonadota</taxon>
        <taxon>Gammaproteobacteria</taxon>
        <taxon>Lysobacterales</taxon>
        <taxon>Rhodanobacteraceae</taxon>
        <taxon>Rhodanobacter</taxon>
    </lineage>
</organism>
<evidence type="ECO:0000256" key="4">
    <source>
        <dbReference type="ARBA" id="ARBA00023263"/>
    </source>
</evidence>
<evidence type="ECO:0000313" key="7">
    <source>
        <dbReference type="EMBL" id="MFC5527347.1"/>
    </source>
</evidence>
<dbReference type="RefSeq" id="WP_377321910.1">
    <property type="nucleotide sequence ID" value="NZ_JBHSNF010000004.1"/>
</dbReference>
<feature type="domain" description="Fimbrial-type adhesion" evidence="5">
    <location>
        <begin position="201"/>
        <end position="338"/>
    </location>
</feature>
<dbReference type="Pfam" id="PF00419">
    <property type="entry name" value="Fimbrial"/>
    <property type="match status" value="1"/>
</dbReference>
<dbReference type="InterPro" id="IPR036937">
    <property type="entry name" value="Adhesion_dom_fimbrial_sf"/>
</dbReference>
<name>A0ABW0QT47_9GAMM</name>
<reference evidence="8" key="1">
    <citation type="journal article" date="2019" name="Int. J. Syst. Evol. Microbiol.">
        <title>The Global Catalogue of Microorganisms (GCM) 10K type strain sequencing project: providing services to taxonomists for standard genome sequencing and annotation.</title>
        <authorList>
            <consortium name="The Broad Institute Genomics Platform"/>
            <consortium name="The Broad Institute Genome Sequencing Center for Infectious Disease"/>
            <person name="Wu L."/>
            <person name="Ma J."/>
        </authorList>
    </citation>
    <scope>NUCLEOTIDE SEQUENCE [LARGE SCALE GENOMIC DNA]</scope>
    <source>
        <strain evidence="8">CGMCC 1.16619</strain>
    </source>
</reference>
<dbReference type="Gene3D" id="2.60.40.3310">
    <property type="match status" value="1"/>
</dbReference>
<dbReference type="InterPro" id="IPR054160">
    <property type="entry name" value="MrkD_recept-bd"/>
</dbReference>
<accession>A0ABW0QT47</accession>
<dbReference type="InterPro" id="IPR050263">
    <property type="entry name" value="Bact_Fimbrial_Adh_Pro"/>
</dbReference>
<comment type="caution">
    <text evidence="7">The sequence shown here is derived from an EMBL/GenBank/DDBJ whole genome shotgun (WGS) entry which is preliminary data.</text>
</comment>
<evidence type="ECO:0000313" key="8">
    <source>
        <dbReference type="Proteomes" id="UP001596114"/>
    </source>
</evidence>